<comment type="caution">
    <text evidence="1">The sequence shown here is derived from an EMBL/GenBank/DDBJ whole genome shotgun (WGS) entry which is preliminary data.</text>
</comment>
<dbReference type="EMBL" id="JADGMQ010000004">
    <property type="protein sequence ID" value="MBI1620796.1"/>
    <property type="molecule type" value="Genomic_DNA"/>
</dbReference>
<organism evidence="1 2">
    <name type="scientific">Aquamicrobium zhengzhouense</name>
    <dbReference type="NCBI Taxonomy" id="2781738"/>
    <lineage>
        <taxon>Bacteria</taxon>
        <taxon>Pseudomonadati</taxon>
        <taxon>Pseudomonadota</taxon>
        <taxon>Alphaproteobacteria</taxon>
        <taxon>Hyphomicrobiales</taxon>
        <taxon>Phyllobacteriaceae</taxon>
        <taxon>Aquamicrobium</taxon>
    </lineage>
</organism>
<dbReference type="Proteomes" id="UP000601789">
    <property type="component" value="Unassembled WGS sequence"/>
</dbReference>
<evidence type="ECO:0000313" key="1">
    <source>
        <dbReference type="EMBL" id="MBI1620796.1"/>
    </source>
</evidence>
<keyword evidence="2" id="KW-1185">Reference proteome</keyword>
<protein>
    <submittedName>
        <fullName evidence="1">Uncharacterized protein</fullName>
    </submittedName>
</protein>
<gene>
    <name evidence="1" type="ORF">IOD40_09000</name>
</gene>
<dbReference type="RefSeq" id="WP_198476186.1">
    <property type="nucleotide sequence ID" value="NZ_JADGMQ010000004.1"/>
</dbReference>
<evidence type="ECO:0000313" key="2">
    <source>
        <dbReference type="Proteomes" id="UP000601789"/>
    </source>
</evidence>
<proteinExistence type="predicted"/>
<accession>A0ABS0SC05</accession>
<name>A0ABS0SC05_9HYPH</name>
<reference evidence="1 2" key="1">
    <citation type="submission" date="2020-10" db="EMBL/GenBank/DDBJ databases">
        <title>Aquamicrobium zhengzhouensis sp. nov., a exopolysaccharide producing bacterium isolated from farmland soil.</title>
        <authorList>
            <person name="Wang X."/>
        </authorList>
    </citation>
    <scope>NUCLEOTIDE SEQUENCE [LARGE SCALE GENOMIC DNA]</scope>
    <source>
        <strain evidence="2">cd-1</strain>
    </source>
</reference>
<sequence length="192" mass="20766">MATPKELVAKVAELTGVPEGTVVQHDRNLSVAGLRTVGGRGRAAAQVTYQDAANLLIAVAGSRNVKDSVKTVQEYAELKARDPMVFDDDGRDVIRGRTFGDALAALLEALPADRDSYANPEHGSVDVSIYGPRPVARIEWKVGDRSDTLDYREVGRRDPTPRPFADLQFIARFSQVTIGHVGELVADKSKPG</sequence>